<evidence type="ECO:0000256" key="5">
    <source>
        <dbReference type="ARBA" id="ARBA00022692"/>
    </source>
</evidence>
<organism evidence="9 10">
    <name type="scientific">Demequina capsici</name>
    <dbReference type="NCBI Taxonomy" id="3075620"/>
    <lineage>
        <taxon>Bacteria</taxon>
        <taxon>Bacillati</taxon>
        <taxon>Actinomycetota</taxon>
        <taxon>Actinomycetes</taxon>
        <taxon>Micrococcales</taxon>
        <taxon>Demequinaceae</taxon>
        <taxon>Demequina</taxon>
    </lineage>
</organism>
<dbReference type="GO" id="GO:0005886">
    <property type="term" value="C:plasma membrane"/>
    <property type="evidence" value="ECO:0007669"/>
    <property type="project" value="UniProtKB-SubCell"/>
</dbReference>
<sequence>MRTRVLITIAMAIALVAAVALSFAIGSRTIDLGTVWHALTAYNPDDPEQAIVRELRGSRTLIGVLAGGALAVAGALMQSLTRNPFAEPGLLGINAGASFAVVMGLVTGVATGFSAQVWVAFVGAGLTAVAVYLIGARGASGGAPVRLALAGVAIASLITSLTYALLLVLDEELDVFRFWVVGSLVGRQGNDITALIPIVVVAVLVGLLSARRLEAIALGDDAAQALGVNLAATRALVIVVVTILAGAATAAAGPLIFVGLAIPHLLRPFTGASLPWLVTACAFGGGAFVLVCDVLGRVIARPAEVPVGVMTAFVGGILFAIMARRMKVVEL</sequence>
<dbReference type="PANTHER" id="PTHR30472:SF1">
    <property type="entry name" value="FE(3+) DICITRATE TRANSPORT SYSTEM PERMEASE PROTEIN FECC-RELATED"/>
    <property type="match status" value="1"/>
</dbReference>
<dbReference type="InterPro" id="IPR037294">
    <property type="entry name" value="ABC_BtuC-like"/>
</dbReference>
<keyword evidence="6 8" id="KW-1133">Transmembrane helix</keyword>
<dbReference type="EMBL" id="CP134879">
    <property type="protein sequence ID" value="WNM25071.1"/>
    <property type="molecule type" value="Genomic_DNA"/>
</dbReference>
<evidence type="ECO:0000313" key="9">
    <source>
        <dbReference type="EMBL" id="WNM25071.1"/>
    </source>
</evidence>
<feature type="transmembrane region" description="Helical" evidence="8">
    <location>
        <begin position="303"/>
        <end position="323"/>
    </location>
</feature>
<name>A0AA96F6P4_9MICO</name>
<evidence type="ECO:0000256" key="2">
    <source>
        <dbReference type="ARBA" id="ARBA00007935"/>
    </source>
</evidence>
<comment type="subcellular location">
    <subcellularLocation>
        <location evidence="1">Cell membrane</location>
        <topology evidence="1">Multi-pass membrane protein</topology>
    </subcellularLocation>
</comment>
<feature type="transmembrane region" description="Helical" evidence="8">
    <location>
        <begin position="89"/>
        <end position="109"/>
    </location>
</feature>
<dbReference type="Pfam" id="PF01032">
    <property type="entry name" value="FecCD"/>
    <property type="match status" value="1"/>
</dbReference>
<comment type="similarity">
    <text evidence="2">Belongs to the binding-protein-dependent transport system permease family. FecCD subfamily.</text>
</comment>
<dbReference type="AlphaFoldDB" id="A0AA96F6P4"/>
<protein>
    <submittedName>
        <fullName evidence="9">Iron ABC transporter permease</fullName>
    </submittedName>
</protein>
<dbReference type="PANTHER" id="PTHR30472">
    <property type="entry name" value="FERRIC ENTEROBACTIN TRANSPORT SYSTEM PERMEASE PROTEIN"/>
    <property type="match status" value="1"/>
</dbReference>
<keyword evidence="3" id="KW-0813">Transport</keyword>
<evidence type="ECO:0000256" key="7">
    <source>
        <dbReference type="ARBA" id="ARBA00023136"/>
    </source>
</evidence>
<gene>
    <name evidence="9" type="ORF">RN606_02685</name>
</gene>
<keyword evidence="4" id="KW-1003">Cell membrane</keyword>
<dbReference type="RefSeq" id="WP_313499737.1">
    <property type="nucleotide sequence ID" value="NZ_CP134879.1"/>
</dbReference>
<evidence type="ECO:0000313" key="10">
    <source>
        <dbReference type="Proteomes" id="UP001304125"/>
    </source>
</evidence>
<keyword evidence="7 8" id="KW-0472">Membrane</keyword>
<dbReference type="GO" id="GO:0022857">
    <property type="term" value="F:transmembrane transporter activity"/>
    <property type="evidence" value="ECO:0007669"/>
    <property type="project" value="InterPro"/>
</dbReference>
<feature type="transmembrane region" description="Helical" evidence="8">
    <location>
        <begin position="192"/>
        <end position="210"/>
    </location>
</feature>
<dbReference type="GO" id="GO:0033214">
    <property type="term" value="P:siderophore-iron import into cell"/>
    <property type="evidence" value="ECO:0007669"/>
    <property type="project" value="TreeGrafter"/>
</dbReference>
<feature type="transmembrane region" description="Helical" evidence="8">
    <location>
        <begin position="115"/>
        <end position="135"/>
    </location>
</feature>
<dbReference type="SUPFAM" id="SSF81345">
    <property type="entry name" value="ABC transporter involved in vitamin B12 uptake, BtuC"/>
    <property type="match status" value="1"/>
</dbReference>
<feature type="transmembrane region" description="Helical" evidence="8">
    <location>
        <begin position="231"/>
        <end position="262"/>
    </location>
</feature>
<keyword evidence="10" id="KW-1185">Reference proteome</keyword>
<keyword evidence="5 8" id="KW-0812">Transmembrane</keyword>
<dbReference type="FunFam" id="1.10.3470.10:FF:000001">
    <property type="entry name" value="Vitamin B12 ABC transporter permease BtuC"/>
    <property type="match status" value="1"/>
</dbReference>
<evidence type="ECO:0000256" key="3">
    <source>
        <dbReference type="ARBA" id="ARBA00022448"/>
    </source>
</evidence>
<evidence type="ECO:0000256" key="6">
    <source>
        <dbReference type="ARBA" id="ARBA00022989"/>
    </source>
</evidence>
<evidence type="ECO:0000256" key="1">
    <source>
        <dbReference type="ARBA" id="ARBA00004651"/>
    </source>
</evidence>
<evidence type="ECO:0000256" key="8">
    <source>
        <dbReference type="SAM" id="Phobius"/>
    </source>
</evidence>
<proteinExistence type="inferred from homology"/>
<reference evidence="9 10" key="1">
    <citation type="submission" date="2023-09" db="EMBL/GenBank/DDBJ databases">
        <title>Demequina sp. a novel bacteria isolated from Capsicum annuum.</title>
        <authorList>
            <person name="Humaira Z."/>
            <person name="Lee J."/>
            <person name="Cho D."/>
        </authorList>
    </citation>
    <scope>NUCLEOTIDE SEQUENCE [LARGE SCALE GENOMIC DNA]</scope>
    <source>
        <strain evidence="9 10">OYTSA14</strain>
    </source>
</reference>
<dbReference type="InterPro" id="IPR000522">
    <property type="entry name" value="ABC_transptr_permease_BtuC"/>
</dbReference>
<accession>A0AA96F6P4</accession>
<evidence type="ECO:0000256" key="4">
    <source>
        <dbReference type="ARBA" id="ARBA00022475"/>
    </source>
</evidence>
<feature type="transmembrane region" description="Helical" evidence="8">
    <location>
        <begin position="147"/>
        <end position="169"/>
    </location>
</feature>
<dbReference type="CDD" id="cd06550">
    <property type="entry name" value="TM_ABC_iron-siderophores_like"/>
    <property type="match status" value="1"/>
</dbReference>
<dbReference type="Gene3D" id="1.10.3470.10">
    <property type="entry name" value="ABC transporter involved in vitamin B12 uptake, BtuC"/>
    <property type="match status" value="1"/>
</dbReference>
<dbReference type="Proteomes" id="UP001304125">
    <property type="component" value="Chromosome"/>
</dbReference>
<feature type="transmembrane region" description="Helical" evidence="8">
    <location>
        <begin position="60"/>
        <end position="77"/>
    </location>
</feature>
<feature type="transmembrane region" description="Helical" evidence="8">
    <location>
        <begin position="274"/>
        <end position="296"/>
    </location>
</feature>